<evidence type="ECO:0000313" key="2">
    <source>
        <dbReference type="EMBL" id="CDW27176.1"/>
    </source>
</evidence>
<reference evidence="2" key="1">
    <citation type="submission" date="2014-05" db="EMBL/GenBank/DDBJ databases">
        <authorList>
            <person name="Chronopoulou M."/>
        </authorList>
    </citation>
    <scope>NUCLEOTIDE SEQUENCE</scope>
    <source>
        <tissue evidence="2">Whole organism</tissue>
    </source>
</reference>
<dbReference type="InterPro" id="IPR053010">
    <property type="entry name" value="SET_SmydA-8"/>
</dbReference>
<dbReference type="Gene3D" id="1.10.220.160">
    <property type="match status" value="1"/>
</dbReference>
<dbReference type="InterPro" id="IPR046341">
    <property type="entry name" value="SET_dom_sf"/>
</dbReference>
<dbReference type="InterPro" id="IPR001214">
    <property type="entry name" value="SET_dom"/>
</dbReference>
<dbReference type="PANTHER" id="PTHR46455:SF5">
    <property type="entry name" value="SET AND MYND DOMAIN CONTAINING, ARTHROPOD-SPECIFIC, MEMBER 4, ISOFORM A"/>
    <property type="match status" value="1"/>
</dbReference>
<dbReference type="GO" id="GO:0008757">
    <property type="term" value="F:S-adenosylmethionine-dependent methyltransferase activity"/>
    <property type="evidence" value="ECO:0007669"/>
    <property type="project" value="UniProtKB-ARBA"/>
</dbReference>
<dbReference type="Pfam" id="PF00856">
    <property type="entry name" value="SET"/>
    <property type="match status" value="1"/>
</dbReference>
<dbReference type="SUPFAM" id="SSF82199">
    <property type="entry name" value="SET domain"/>
    <property type="match status" value="1"/>
</dbReference>
<dbReference type="CDD" id="cd20071">
    <property type="entry name" value="SET_SMYD"/>
    <property type="match status" value="1"/>
</dbReference>
<dbReference type="EMBL" id="HACA01009815">
    <property type="protein sequence ID" value="CDW27176.1"/>
    <property type="molecule type" value="Transcribed_RNA"/>
</dbReference>
<dbReference type="OrthoDB" id="265717at2759"/>
<organism evidence="2">
    <name type="scientific">Lepeophtheirus salmonis</name>
    <name type="common">Salmon louse</name>
    <name type="synonym">Caligus salmonis</name>
    <dbReference type="NCBI Taxonomy" id="72036"/>
    <lineage>
        <taxon>Eukaryota</taxon>
        <taxon>Metazoa</taxon>
        <taxon>Ecdysozoa</taxon>
        <taxon>Arthropoda</taxon>
        <taxon>Crustacea</taxon>
        <taxon>Multicrustacea</taxon>
        <taxon>Hexanauplia</taxon>
        <taxon>Copepoda</taxon>
        <taxon>Siphonostomatoida</taxon>
        <taxon>Caligidae</taxon>
        <taxon>Lepeophtheirus</taxon>
    </lineage>
</organism>
<accession>A0A0K2TP07</accession>
<dbReference type="InterPro" id="IPR009030">
    <property type="entry name" value="Growth_fac_rcpt_cys_sf"/>
</dbReference>
<protein>
    <recommendedName>
        <fullName evidence="1">SET domain-containing protein</fullName>
    </recommendedName>
</protein>
<dbReference type="Gene3D" id="2.170.270.10">
    <property type="entry name" value="SET domain"/>
    <property type="match status" value="1"/>
</dbReference>
<feature type="domain" description="SET" evidence="1">
    <location>
        <begin position="67"/>
        <end position="314"/>
    </location>
</feature>
<dbReference type="Gene3D" id="6.10.140.2220">
    <property type="match status" value="1"/>
</dbReference>
<dbReference type="AlphaFoldDB" id="A0A0K2TP07"/>
<dbReference type="PROSITE" id="PS50280">
    <property type="entry name" value="SET"/>
    <property type="match status" value="1"/>
</dbReference>
<dbReference type="PANTHER" id="PTHR46455">
    <property type="entry name" value="SET AND MYND DOMAIN CONTAINING, ARTHROPOD-SPECIFIC, MEMBER 4, ISOFORM A"/>
    <property type="match status" value="1"/>
</dbReference>
<dbReference type="GO" id="GO:0008276">
    <property type="term" value="F:protein methyltransferase activity"/>
    <property type="evidence" value="ECO:0007669"/>
    <property type="project" value="UniProtKB-ARBA"/>
</dbReference>
<dbReference type="SMART" id="SM00317">
    <property type="entry name" value="SET"/>
    <property type="match status" value="1"/>
</dbReference>
<name>A0A0K2TP07_LEPSM</name>
<dbReference type="GO" id="GO:0008170">
    <property type="term" value="F:N-methyltransferase activity"/>
    <property type="evidence" value="ECO:0007669"/>
    <property type="project" value="UniProtKB-ARBA"/>
</dbReference>
<evidence type="ECO:0000259" key="1">
    <source>
        <dbReference type="PROSITE" id="PS50280"/>
    </source>
</evidence>
<sequence length="470" mass="54000">MIYSKSISTSTPVSKENINPYLLPSENEIPKECFLCQRTCSNLCPDCKSVYICSEEHGRLHRHEDGLKCYSYRASSKPGIGRILISTRTIKPGEIILLDPGTVTGPNYSPTSHVCLECLSPNERDTCSNCGLSLCSICQGVNVLHTPEECRILSKKDWSRSFIPYPLITPLRLLLKMEMETDDWNRANQLMDHYKERSSDKEDWDWYQNHVVNVLRNDLGLNNRYSEKEIHRAIGLMNVNAVALQFPKFSSSSSFAEGSKVQDKVGKGLFPIFAIMSHYCVCNARYQIHPKNMKMYVRARGFIKKGEEISVQYLSALYGNFIRRRKIREDWYFDCVCSRCKDSTERGSYVSAIYCDSCYGGLMLPKEPLDYESPWICDKCHALHNVSEIISLVQSLETELNDVAKNKTYDKYEDFIDKYSETLLHSSHYLLMTAKRNLIQYWTYGISNEALSLVQLGHCLLLEISCFHIL</sequence>
<proteinExistence type="predicted"/>
<dbReference type="SUPFAM" id="SSF57184">
    <property type="entry name" value="Growth factor receptor domain"/>
    <property type="match status" value="1"/>
</dbReference>